<organism evidence="1 2">
    <name type="scientific">Paenibacillus azoreducens</name>
    <dbReference type="NCBI Taxonomy" id="116718"/>
    <lineage>
        <taxon>Bacteria</taxon>
        <taxon>Bacillati</taxon>
        <taxon>Bacillota</taxon>
        <taxon>Bacilli</taxon>
        <taxon>Bacillales</taxon>
        <taxon>Paenibacillaceae</taxon>
        <taxon>Paenibacillus</taxon>
    </lineage>
</organism>
<sequence>MGRVTFWGMQHGLGITSATAAVAAFLGSDYTVRTLVSQPQWSDFTLEKCFGKAVSNYNKPFSDVSARGIDALERAARSNKLERDTIKNHALPIERGRLDLLQATEKMDKLHFENAVDVINIIFDKAEDYYEAILLDGHSGGNQAVTNRLMRDSDLIVVCLNQNVNVLNKYFDPSKEYWPKALHHVPHILLLTQYDHDSKYKVKNIAAKYKYKGGIFPLSYNTDFRDHLNDGDIRGFFARNKNVHKQHENYMFMKEIRQIAECILDRIEVYAQSKQAERRAL</sequence>
<dbReference type="InterPro" id="IPR027417">
    <property type="entry name" value="P-loop_NTPase"/>
</dbReference>
<evidence type="ECO:0000313" key="1">
    <source>
        <dbReference type="EMBL" id="GIO51472.1"/>
    </source>
</evidence>
<comment type="caution">
    <text evidence="1">The sequence shown here is derived from an EMBL/GenBank/DDBJ whole genome shotgun (WGS) entry which is preliminary data.</text>
</comment>
<protein>
    <submittedName>
        <fullName evidence="1">Uncharacterized protein</fullName>
    </submittedName>
</protein>
<dbReference type="AlphaFoldDB" id="A0A919YNI9"/>
<dbReference type="Gene3D" id="3.40.50.300">
    <property type="entry name" value="P-loop containing nucleotide triphosphate hydrolases"/>
    <property type="match status" value="1"/>
</dbReference>
<evidence type="ECO:0000313" key="2">
    <source>
        <dbReference type="Proteomes" id="UP000682811"/>
    </source>
</evidence>
<keyword evidence="2" id="KW-1185">Reference proteome</keyword>
<dbReference type="RefSeq" id="WP_212981454.1">
    <property type="nucleotide sequence ID" value="NZ_AP025343.1"/>
</dbReference>
<name>A0A919YNI9_9BACL</name>
<dbReference type="Proteomes" id="UP000682811">
    <property type="component" value="Unassembled WGS sequence"/>
</dbReference>
<reference evidence="1 2" key="1">
    <citation type="submission" date="2021-03" db="EMBL/GenBank/DDBJ databases">
        <title>Antimicrobial resistance genes in bacteria isolated from Japanese honey, and their potential for conferring macrolide and lincosamide resistance in the American foulbrood pathogen Paenibacillus larvae.</title>
        <authorList>
            <person name="Okamoto M."/>
            <person name="Kumagai M."/>
            <person name="Kanamori H."/>
            <person name="Takamatsu D."/>
        </authorList>
    </citation>
    <scope>NUCLEOTIDE SEQUENCE [LARGE SCALE GENOMIC DNA]</scope>
    <source>
        <strain evidence="1 2">J34TS1</strain>
    </source>
</reference>
<gene>
    <name evidence="1" type="ORF">J34TS1_62370</name>
</gene>
<proteinExistence type="predicted"/>
<dbReference type="EMBL" id="BORT01000054">
    <property type="protein sequence ID" value="GIO51472.1"/>
    <property type="molecule type" value="Genomic_DNA"/>
</dbReference>
<accession>A0A919YNI9</accession>